<organism evidence="1">
    <name type="scientific">Siphoviridae sp. ctRlz6</name>
    <dbReference type="NCBI Taxonomy" id="2823581"/>
    <lineage>
        <taxon>Viruses</taxon>
        <taxon>Duplodnaviria</taxon>
        <taxon>Heunggongvirae</taxon>
        <taxon>Uroviricota</taxon>
        <taxon>Caudoviricetes</taxon>
    </lineage>
</organism>
<reference evidence="1" key="1">
    <citation type="journal article" date="2021" name="Proc. Natl. Acad. Sci. U.S.A.">
        <title>A Catalog of Tens of Thousands of Viruses from Human Metagenomes Reveals Hidden Associations with Chronic Diseases.</title>
        <authorList>
            <person name="Tisza M.J."/>
            <person name="Buck C.B."/>
        </authorList>
    </citation>
    <scope>NUCLEOTIDE SEQUENCE</scope>
    <source>
        <strain evidence="1">CtRlz6</strain>
    </source>
</reference>
<proteinExistence type="predicted"/>
<protein>
    <submittedName>
        <fullName evidence="1">Uncharacterized protein</fullName>
    </submittedName>
</protein>
<name>A0A8S5LDQ0_9CAUD</name>
<evidence type="ECO:0000313" key="1">
    <source>
        <dbReference type="EMBL" id="DAD68080.1"/>
    </source>
</evidence>
<sequence length="411" mass="46598">MAIGDNLNIQVRNAEWDYVYYTSFILDGLTIHWGRENFYKPPSNRTLSMGISLPKKFMSDTLLHWVNSEIIISSKNPNIVIFQGFIDTVKGFYQDYSNLHDRHTLQIEATESPTWSVAFTNQVKYSATYRDYNARYKAAKNNLGDFIYYHGNDAYLAMPKEATLTVKQLAESLVWHPGAWPVWCPDWKRLASTLYSLDNPTGGSPWVLPADKVIDLSPTYLFNESNSPSTILYTAGGIFGEEKEEKAGYDIRRHRDTDKGNTVILDTPYCPNTGGISGMARSHAAVALLQPGGPRKMRVDTRRLPGIINDLNLWECWEVPGRQIKINGDRLSADIWGVSQTIQDYYPIGGTLTIYPNYVTHDFYCAWGNRTATTPTPPPPTPPIPPLPRFSRRFTTATTTWSKTTTKWKDT</sequence>
<dbReference type="EMBL" id="BK014691">
    <property type="protein sequence ID" value="DAD68080.1"/>
    <property type="molecule type" value="Genomic_DNA"/>
</dbReference>
<accession>A0A8S5LDQ0</accession>